<sequence>MQSNYCDSHHRSYDYSYATHIVLCNHLNDLTLEVCPNMDRAGIVFPKVMAAEKEDSADQSIASVANSSLTKAMGPKNPRFSLSKIMTNAGYYVKQSLGLSTRTGIGVSDGVCNDGVKAAAVQPEPQSTPPVPTLSAEPTPIASPLEPGSHPSAPINYLDVDLNVDTRVTNRAGLACTVQVLDKLFSVQARISPDYGFSFFELVTLVDTFTTTASSPYMPYITVTVCVVDVWVTCVRFVRVDYLAVITGADDPDVIVKQMAKSGFDGWDYTKCLNYFYKALEFYIKTLANCPNRVTAATVYPLFNTMHSFVPYFLMTAKNLAKLNELKRLFAEKCGECLDTTTDTCVVIKRHLLS</sequence>
<name>A0A7R9KC48_9ACAR</name>
<keyword evidence="3" id="KW-1185">Reference proteome</keyword>
<evidence type="ECO:0000313" key="2">
    <source>
        <dbReference type="EMBL" id="CAD7619937.1"/>
    </source>
</evidence>
<evidence type="ECO:0000313" key="3">
    <source>
        <dbReference type="Proteomes" id="UP000759131"/>
    </source>
</evidence>
<accession>A0A7R9KC48</accession>
<evidence type="ECO:0000256" key="1">
    <source>
        <dbReference type="SAM" id="MobiDB-lite"/>
    </source>
</evidence>
<dbReference type="EMBL" id="OC854658">
    <property type="protein sequence ID" value="CAD7619937.1"/>
    <property type="molecule type" value="Genomic_DNA"/>
</dbReference>
<dbReference type="EMBL" id="CAJPIZ010000083">
    <property type="protein sequence ID" value="CAG2100367.1"/>
    <property type="molecule type" value="Genomic_DNA"/>
</dbReference>
<reference evidence="2" key="1">
    <citation type="submission" date="2020-11" db="EMBL/GenBank/DDBJ databases">
        <authorList>
            <person name="Tran Van P."/>
        </authorList>
    </citation>
    <scope>NUCLEOTIDE SEQUENCE</scope>
</reference>
<dbReference type="Proteomes" id="UP000759131">
    <property type="component" value="Unassembled WGS sequence"/>
</dbReference>
<gene>
    <name evidence="2" type="ORF">OSB1V03_LOCUS434</name>
</gene>
<proteinExistence type="predicted"/>
<organism evidence="2">
    <name type="scientific">Medioppia subpectinata</name>
    <dbReference type="NCBI Taxonomy" id="1979941"/>
    <lineage>
        <taxon>Eukaryota</taxon>
        <taxon>Metazoa</taxon>
        <taxon>Ecdysozoa</taxon>
        <taxon>Arthropoda</taxon>
        <taxon>Chelicerata</taxon>
        <taxon>Arachnida</taxon>
        <taxon>Acari</taxon>
        <taxon>Acariformes</taxon>
        <taxon>Sarcoptiformes</taxon>
        <taxon>Oribatida</taxon>
        <taxon>Brachypylina</taxon>
        <taxon>Oppioidea</taxon>
        <taxon>Oppiidae</taxon>
        <taxon>Medioppia</taxon>
    </lineage>
</organism>
<feature type="region of interest" description="Disordered" evidence="1">
    <location>
        <begin position="121"/>
        <end position="140"/>
    </location>
</feature>
<protein>
    <submittedName>
        <fullName evidence="2">Uncharacterized protein</fullName>
    </submittedName>
</protein>
<dbReference type="AlphaFoldDB" id="A0A7R9KC48"/>